<evidence type="ECO:0000313" key="2">
    <source>
        <dbReference type="Proteomes" id="UP001259587"/>
    </source>
</evidence>
<proteinExistence type="predicted"/>
<gene>
    <name evidence="1" type="ORF">J2W83_004816</name>
</gene>
<dbReference type="EMBL" id="JAVDTH010000044">
    <property type="protein sequence ID" value="MDR6715176.1"/>
    <property type="molecule type" value="Genomic_DNA"/>
</dbReference>
<protein>
    <submittedName>
        <fullName evidence="1">Uncharacterized protein</fullName>
    </submittedName>
</protein>
<sequence length="420" mass="47218">MSVNVIEVRGQQRREPWRLSGIDTMVESWADYLLVYDYVLDPHVVASHLARALDINPYFAGRKMTLEQGLVVSGNNEGARLEYCRIDGPLPNAVLAGCYDDIDAFCARDWREQHRLSRTSLKQPLLQVRLSVFEDATVIAFSVWHGLSDGTTFFQFLELLARLACAKAPAALPEFVPLQARSGPVPDDALVDRWQRPRDEQVSGAFAERAFILSDENIAWLLSGCTYQGFMRQDFLIGYIWRLIVATEDADAQGDVTLYPVYDARQLIEISSSRVGNLLCYPTVRAQAQQVMNMPLPELAALVRQAAGQRVLECEALQGELEAICAVVEEGEKGRYLLRPLYESLYGRGVLFNNLTGMPWQRFDLGHGAPIHVDAPMHDPMRFVQFFPCLSRPDAITVKINLPQAHLKRFAAAFAKELES</sequence>
<keyword evidence="2" id="KW-1185">Reference proteome</keyword>
<reference evidence="1" key="1">
    <citation type="submission" date="2023-07" db="EMBL/GenBank/DDBJ databases">
        <title>Sorghum-associated microbial communities from plants grown in Nebraska, USA.</title>
        <authorList>
            <person name="Schachtman D."/>
        </authorList>
    </citation>
    <scope>NUCLEOTIDE SEQUENCE</scope>
    <source>
        <strain evidence="1">BE56</strain>
    </source>
</reference>
<dbReference type="Proteomes" id="UP001259587">
    <property type="component" value="Unassembled WGS sequence"/>
</dbReference>
<comment type="caution">
    <text evidence="1">The sequence shown here is derived from an EMBL/GenBank/DDBJ whole genome shotgun (WGS) entry which is preliminary data.</text>
</comment>
<accession>A0ACC6K9S3</accession>
<organism evidence="1 2">
    <name type="scientific">Pseudomonas hunanensis</name>
    <dbReference type="NCBI Taxonomy" id="1247546"/>
    <lineage>
        <taxon>Bacteria</taxon>
        <taxon>Pseudomonadati</taxon>
        <taxon>Pseudomonadota</taxon>
        <taxon>Gammaproteobacteria</taxon>
        <taxon>Pseudomonadales</taxon>
        <taxon>Pseudomonadaceae</taxon>
        <taxon>Pseudomonas</taxon>
    </lineage>
</organism>
<name>A0ACC6K9S3_9PSED</name>
<evidence type="ECO:0000313" key="1">
    <source>
        <dbReference type="EMBL" id="MDR6715176.1"/>
    </source>
</evidence>